<keyword evidence="2" id="KW-0808">Transferase</keyword>
<gene>
    <name evidence="2" type="primary">neuA</name>
</gene>
<reference evidence="2" key="2">
    <citation type="submission" date="2014-11" db="EMBL/GenBank/DDBJ databases">
        <title>Virulence and Comparative Genomic Analysis of Multiple Capsular Serotypes of Swine Respiratory Pathogen Haemophilus parasuis.</title>
        <authorList>
            <person name="Kuehn J.S."/>
            <person name="Phillips G.J."/>
        </authorList>
    </citation>
    <scope>NUCLEOTIDE SEQUENCE</scope>
    <source>
        <strain evidence="2">MN-H</strain>
    </source>
</reference>
<dbReference type="InterPro" id="IPR003329">
    <property type="entry name" value="Cytidylyl_trans"/>
</dbReference>
<name>A0A0A0QER1_GLAPU</name>
<keyword evidence="1" id="KW-0963">Cytoplasm</keyword>
<dbReference type="Pfam" id="PF02348">
    <property type="entry name" value="CTP_transf_3"/>
    <property type="match status" value="1"/>
</dbReference>
<evidence type="ECO:0000313" key="2">
    <source>
        <dbReference type="EMBL" id="AIJ02283.1"/>
    </source>
</evidence>
<dbReference type="AlphaFoldDB" id="A0A0A0QER1"/>
<dbReference type="CDD" id="cd02513">
    <property type="entry name" value="CMP-NeuAc_Synthase"/>
    <property type="match status" value="1"/>
</dbReference>
<keyword evidence="2" id="KW-0548">Nucleotidyltransferase</keyword>
<dbReference type="EMBL" id="KF841370">
    <property type="protein sequence ID" value="AIJ02283.1"/>
    <property type="molecule type" value="Genomic_DNA"/>
</dbReference>
<dbReference type="PANTHER" id="PTHR21485">
    <property type="entry name" value="HAD SUPERFAMILY MEMBERS CMAS AND KDSC"/>
    <property type="match status" value="1"/>
</dbReference>
<organism evidence="2">
    <name type="scientific">Glaesserella parasuis</name>
    <name type="common">Haemophilus parasuis</name>
    <dbReference type="NCBI Taxonomy" id="738"/>
    <lineage>
        <taxon>Bacteria</taxon>
        <taxon>Pseudomonadati</taxon>
        <taxon>Pseudomonadota</taxon>
        <taxon>Gammaproteobacteria</taxon>
        <taxon>Pasteurellales</taxon>
        <taxon>Pasteurellaceae</taxon>
        <taxon>Glaesserella</taxon>
    </lineage>
</organism>
<sequence>MKKVAIIPARAGSKGIKDKNLQLVGGISLVGRAILAAQESESFDEIIVTSDGDKILAEAEKYGATAFRRPVELAQSDTRTIDTILHCVTTLGLTEGVTAHFQPTSPLRSGLDIRNAMELFLAGNCKSVVSACECEHHPYKSFILDENHKILPINQLSDFEAPRQQLPKAYRANGAIYINDTASLLKEKNFFIPEVKFYLMPSYRSIDIDTTLDLQLAESLVNNESY</sequence>
<dbReference type="InterPro" id="IPR050793">
    <property type="entry name" value="CMP-NeuNAc_synthase"/>
</dbReference>
<accession>A0A0A0QER1</accession>
<dbReference type="Gene3D" id="3.90.550.10">
    <property type="entry name" value="Spore Coat Polysaccharide Biosynthesis Protein SpsA, Chain A"/>
    <property type="match status" value="1"/>
</dbReference>
<dbReference type="PANTHER" id="PTHR21485:SF6">
    <property type="entry name" value="N-ACYLNEURAMINATE CYTIDYLYLTRANSFERASE-RELATED"/>
    <property type="match status" value="1"/>
</dbReference>
<dbReference type="SUPFAM" id="SSF53448">
    <property type="entry name" value="Nucleotide-diphospho-sugar transferases"/>
    <property type="match status" value="1"/>
</dbReference>
<proteinExistence type="predicted"/>
<reference evidence="2" key="1">
    <citation type="submission" date="2013-11" db="EMBL/GenBank/DDBJ databases">
        <authorList>
            <person name="Register K.B."/>
        </authorList>
    </citation>
    <scope>NUCLEOTIDE SEQUENCE</scope>
    <source>
        <strain evidence="2">MN-H</strain>
    </source>
</reference>
<dbReference type="InterPro" id="IPR029044">
    <property type="entry name" value="Nucleotide-diphossugar_trans"/>
</dbReference>
<evidence type="ECO:0000256" key="1">
    <source>
        <dbReference type="ARBA" id="ARBA00022490"/>
    </source>
</evidence>
<dbReference type="GO" id="GO:0008781">
    <property type="term" value="F:N-acylneuraminate cytidylyltransferase activity"/>
    <property type="evidence" value="ECO:0007669"/>
    <property type="project" value="TreeGrafter"/>
</dbReference>
<protein>
    <submittedName>
        <fullName evidence="2">Acylneuraminate cytidylyltransferase</fullName>
    </submittedName>
</protein>